<evidence type="ECO:0000313" key="2">
    <source>
        <dbReference type="EMBL" id="GAA5111036.1"/>
    </source>
</evidence>
<dbReference type="SUPFAM" id="SSF63520">
    <property type="entry name" value="PTS-regulatory domain, PRD"/>
    <property type="match status" value="1"/>
</dbReference>
<evidence type="ECO:0000259" key="1">
    <source>
        <dbReference type="PROSITE" id="PS51372"/>
    </source>
</evidence>
<dbReference type="InterPro" id="IPR036634">
    <property type="entry name" value="PRD_sf"/>
</dbReference>
<dbReference type="InterPro" id="IPR011608">
    <property type="entry name" value="PRD"/>
</dbReference>
<organism evidence="2 3">
    <name type="scientific">Orbus sasakiae</name>
    <dbReference type="NCBI Taxonomy" id="1078475"/>
    <lineage>
        <taxon>Bacteria</taxon>
        <taxon>Pseudomonadati</taxon>
        <taxon>Pseudomonadota</taxon>
        <taxon>Gammaproteobacteria</taxon>
        <taxon>Orbales</taxon>
        <taxon>Orbaceae</taxon>
        <taxon>Orbus</taxon>
    </lineage>
</organism>
<protein>
    <submittedName>
        <fullName evidence="2">Glycine dehydrogenase</fullName>
    </submittedName>
</protein>
<reference evidence="3" key="1">
    <citation type="journal article" date="2019" name="Int. J. Syst. Evol. Microbiol.">
        <title>The Global Catalogue of Microorganisms (GCM) 10K type strain sequencing project: providing services to taxonomists for standard genome sequencing and annotation.</title>
        <authorList>
            <consortium name="The Broad Institute Genomics Platform"/>
            <consortium name="The Broad Institute Genome Sequencing Center for Infectious Disease"/>
            <person name="Wu L."/>
            <person name="Ma J."/>
        </authorList>
    </citation>
    <scope>NUCLEOTIDE SEQUENCE [LARGE SCALE GENOMIC DNA]</scope>
    <source>
        <strain evidence="3">JCM 18050</strain>
    </source>
</reference>
<dbReference type="Gene3D" id="1.10.1790.10">
    <property type="entry name" value="PRD domain"/>
    <property type="match status" value="1"/>
</dbReference>
<accession>A0ABP9N6Z9</accession>
<comment type="caution">
    <text evidence="2">The sequence shown here is derived from an EMBL/GenBank/DDBJ whole genome shotgun (WGS) entry which is preliminary data.</text>
</comment>
<name>A0ABP9N6Z9_9GAMM</name>
<dbReference type="NCBIfam" id="TIGR03582">
    <property type="entry name" value="EF_0829"/>
    <property type="match status" value="1"/>
</dbReference>
<gene>
    <name evidence="2" type="ORF">GCM10023211_16110</name>
</gene>
<evidence type="ECO:0000313" key="3">
    <source>
        <dbReference type="Proteomes" id="UP001500171"/>
    </source>
</evidence>
<dbReference type="Proteomes" id="UP001500171">
    <property type="component" value="Unassembled WGS sequence"/>
</dbReference>
<feature type="domain" description="PRD" evidence="1">
    <location>
        <begin position="13"/>
        <end position="111"/>
    </location>
</feature>
<dbReference type="PROSITE" id="PS51372">
    <property type="entry name" value="PRD_2"/>
    <property type="match status" value="1"/>
</dbReference>
<dbReference type="InterPro" id="IPR020044">
    <property type="entry name" value="PRD_EF0829/AHA3910"/>
</dbReference>
<proteinExistence type="predicted"/>
<dbReference type="EMBL" id="BAABHY010000001">
    <property type="protein sequence ID" value="GAA5111036.1"/>
    <property type="molecule type" value="Genomic_DNA"/>
</dbReference>
<dbReference type="RefSeq" id="WP_345490706.1">
    <property type="nucleotide sequence ID" value="NZ_BAABHY010000001.1"/>
</dbReference>
<keyword evidence="3" id="KW-1185">Reference proteome</keyword>
<sequence length="111" mass="12866">MTQAQFRMIEDNLDPEVITEKTIDIINTWLIEEQIKQNDVQKAMMLSHVKAMVNRSKTLEQLPEVDPSMFDELSQESMALARRTVALFDNLPIEEAYLLAVHYEVARANEE</sequence>